<reference evidence="2 3" key="1">
    <citation type="submission" date="2011-02" db="EMBL/GenBank/DDBJ databases">
        <title>The Genome Sequence of Sphaeroforma arctica JP610.</title>
        <authorList>
            <consortium name="The Broad Institute Genome Sequencing Platform"/>
            <person name="Russ C."/>
            <person name="Cuomo C."/>
            <person name="Young S.K."/>
            <person name="Zeng Q."/>
            <person name="Gargeya S."/>
            <person name="Alvarado L."/>
            <person name="Berlin A."/>
            <person name="Chapman S.B."/>
            <person name="Chen Z."/>
            <person name="Freedman E."/>
            <person name="Gellesch M."/>
            <person name="Goldberg J."/>
            <person name="Griggs A."/>
            <person name="Gujja S."/>
            <person name="Heilman E."/>
            <person name="Heiman D."/>
            <person name="Howarth C."/>
            <person name="Mehta T."/>
            <person name="Neiman D."/>
            <person name="Pearson M."/>
            <person name="Roberts A."/>
            <person name="Saif S."/>
            <person name="Shea T."/>
            <person name="Shenoy N."/>
            <person name="Sisk P."/>
            <person name="Stolte C."/>
            <person name="Sykes S."/>
            <person name="White J."/>
            <person name="Yandava C."/>
            <person name="Burger G."/>
            <person name="Gray M.W."/>
            <person name="Holland P.W.H."/>
            <person name="King N."/>
            <person name="Lang F.B.F."/>
            <person name="Roger A.J."/>
            <person name="Ruiz-Trillo I."/>
            <person name="Haas B."/>
            <person name="Nusbaum C."/>
            <person name="Birren B."/>
        </authorList>
    </citation>
    <scope>NUCLEOTIDE SEQUENCE [LARGE SCALE GENOMIC DNA]</scope>
    <source>
        <strain evidence="2 3">JP610</strain>
    </source>
</reference>
<accession>A0A0L0G9A2</accession>
<gene>
    <name evidence="2" type="ORF">SARC_02954</name>
</gene>
<dbReference type="EMBL" id="KQ241737">
    <property type="protein sequence ID" value="KNC84843.1"/>
    <property type="molecule type" value="Genomic_DNA"/>
</dbReference>
<evidence type="ECO:0000256" key="1">
    <source>
        <dbReference type="SAM" id="MobiDB-lite"/>
    </source>
</evidence>
<proteinExistence type="predicted"/>
<dbReference type="GeneID" id="25903458"/>
<name>A0A0L0G9A2_9EUKA</name>
<dbReference type="Proteomes" id="UP000054560">
    <property type="component" value="Unassembled WGS sequence"/>
</dbReference>
<dbReference type="AlphaFoldDB" id="A0A0L0G9A2"/>
<protein>
    <submittedName>
        <fullName evidence="2">Uncharacterized protein</fullName>
    </submittedName>
</protein>
<feature type="compositionally biased region" description="Polar residues" evidence="1">
    <location>
        <begin position="133"/>
        <end position="150"/>
    </location>
</feature>
<organism evidence="2 3">
    <name type="scientific">Sphaeroforma arctica JP610</name>
    <dbReference type="NCBI Taxonomy" id="667725"/>
    <lineage>
        <taxon>Eukaryota</taxon>
        <taxon>Ichthyosporea</taxon>
        <taxon>Ichthyophonida</taxon>
        <taxon>Sphaeroforma</taxon>
    </lineage>
</organism>
<sequence>MTDNLEASPTGKLERRVKSAVLKAQVKCEECPLLDDCDESMYLLHSKQSNEPSTCDEQSVECSDGDVLLLKKECCPEVKEIARGIRFWMVVKYSCCNTDAPSPDPTPKPTKSPESTSKSTHSGTHKPAPYEPYTQSYPKTPSAPSGRSSSCGKESVDCSMYYGSVLKPNTRCCSDGQGKWEGMPLLDDCDEDTCCHAVEPSSDPPENQPSPQG</sequence>
<evidence type="ECO:0000313" key="2">
    <source>
        <dbReference type="EMBL" id="KNC84843.1"/>
    </source>
</evidence>
<feature type="compositionally biased region" description="Low complexity" evidence="1">
    <location>
        <begin position="112"/>
        <end position="126"/>
    </location>
</feature>
<keyword evidence="3" id="KW-1185">Reference proteome</keyword>
<dbReference type="RefSeq" id="XP_014158745.1">
    <property type="nucleotide sequence ID" value="XM_014303270.1"/>
</dbReference>
<feature type="region of interest" description="Disordered" evidence="1">
    <location>
        <begin position="100"/>
        <end position="150"/>
    </location>
</feature>
<evidence type="ECO:0000313" key="3">
    <source>
        <dbReference type="Proteomes" id="UP000054560"/>
    </source>
</evidence>